<name>A0ABQ9DDA3_9PASS</name>
<reference evidence="2" key="1">
    <citation type="submission" date="2019-10" db="EMBL/GenBank/DDBJ databases">
        <authorList>
            <person name="Soares A.E.R."/>
            <person name="Aleixo A."/>
            <person name="Schneider P."/>
            <person name="Miyaki C.Y."/>
            <person name="Schneider M.P."/>
            <person name="Mello C."/>
            <person name="Vasconcelos A.T.R."/>
        </authorList>
    </citation>
    <scope>NUCLEOTIDE SEQUENCE</scope>
    <source>
        <tissue evidence="2">Muscle</tissue>
    </source>
</reference>
<feature type="compositionally biased region" description="Polar residues" evidence="1">
    <location>
        <begin position="310"/>
        <end position="320"/>
    </location>
</feature>
<comment type="caution">
    <text evidence="2">The sequence shown here is derived from an EMBL/GenBank/DDBJ whole genome shotgun (WGS) entry which is preliminary data.</text>
</comment>
<feature type="compositionally biased region" description="Polar residues" evidence="1">
    <location>
        <begin position="292"/>
        <end position="302"/>
    </location>
</feature>
<accession>A0ABQ9DDA3</accession>
<protein>
    <submittedName>
        <fullName evidence="2">Uncharacterized protein</fullName>
    </submittedName>
</protein>
<sequence length="320" mass="33767">MGGIFGKNKRPCVFPRVVYKARGRKPVRTPRVFCDASTWTEENHFYSARIGRTPRGPEPSAAKVVLESESKQETAEPTAPLRARHALSGAAGDAQGVEVSQEAETELPTEVMQHQELSEEAQQAQSGWSLQDSSGRGDVLCLAGSCEDHEVPPLTQTTVEVDVHVSADPQGGPGEVQAAPAESELLAGAEQEAGAGCASEEACVGKAYWEEPMQEAGDSPAAPGAVEESGLPLEAAETREGITNGQGSAEDAKAPPDLQLGQDTEVPITEGVKENAFEAEQAEEMAEVCEHGQTSKAGTRTAVQEEEKIQVSSGGEPQEH</sequence>
<feature type="region of interest" description="Disordered" evidence="1">
    <location>
        <begin position="213"/>
        <end position="320"/>
    </location>
</feature>
<keyword evidence="3" id="KW-1185">Reference proteome</keyword>
<proteinExistence type="predicted"/>
<gene>
    <name evidence="2" type="ORF">WISP_67367</name>
</gene>
<evidence type="ECO:0000256" key="1">
    <source>
        <dbReference type="SAM" id="MobiDB-lite"/>
    </source>
</evidence>
<evidence type="ECO:0000313" key="2">
    <source>
        <dbReference type="EMBL" id="KAJ7417003.1"/>
    </source>
</evidence>
<dbReference type="EMBL" id="WHWB01033785">
    <property type="protein sequence ID" value="KAJ7417003.1"/>
    <property type="molecule type" value="Genomic_DNA"/>
</dbReference>
<organism evidence="2 3">
    <name type="scientific">Willisornis vidua</name>
    <name type="common">Xingu scale-backed antbird</name>
    <dbReference type="NCBI Taxonomy" id="1566151"/>
    <lineage>
        <taxon>Eukaryota</taxon>
        <taxon>Metazoa</taxon>
        <taxon>Chordata</taxon>
        <taxon>Craniata</taxon>
        <taxon>Vertebrata</taxon>
        <taxon>Euteleostomi</taxon>
        <taxon>Archelosauria</taxon>
        <taxon>Archosauria</taxon>
        <taxon>Dinosauria</taxon>
        <taxon>Saurischia</taxon>
        <taxon>Theropoda</taxon>
        <taxon>Coelurosauria</taxon>
        <taxon>Aves</taxon>
        <taxon>Neognathae</taxon>
        <taxon>Neoaves</taxon>
        <taxon>Telluraves</taxon>
        <taxon>Australaves</taxon>
        <taxon>Passeriformes</taxon>
        <taxon>Thamnophilidae</taxon>
        <taxon>Willisornis</taxon>
    </lineage>
</organism>
<feature type="region of interest" description="Disordered" evidence="1">
    <location>
        <begin position="91"/>
        <end position="131"/>
    </location>
</feature>
<dbReference type="Proteomes" id="UP001145742">
    <property type="component" value="Unassembled WGS sequence"/>
</dbReference>
<evidence type="ECO:0000313" key="3">
    <source>
        <dbReference type="Proteomes" id="UP001145742"/>
    </source>
</evidence>